<keyword evidence="2" id="KW-0472">Membrane</keyword>
<reference evidence="5" key="1">
    <citation type="submission" date="2022-08" db="EMBL/GenBank/DDBJ databases">
        <title>Genomic Encyclopedia of Type Strains, Phase V (KMG-V): Genome sequencing to study the core and pangenomes of soil and plant-associated prokaryotes.</title>
        <authorList>
            <person name="Whitman W."/>
        </authorList>
    </citation>
    <scope>NUCLEOTIDE SEQUENCE</scope>
    <source>
        <strain evidence="5">0</strain>
    </source>
</reference>
<dbReference type="InterPro" id="IPR011662">
    <property type="entry name" value="Secretin/TonB_short_N"/>
</dbReference>
<accession>A0A9X2PY05</accession>
<dbReference type="Proteomes" id="UP001155027">
    <property type="component" value="Unassembled WGS sequence"/>
</dbReference>
<gene>
    <name evidence="5" type="ORF">GGP71_001521</name>
</gene>
<evidence type="ECO:0000259" key="4">
    <source>
        <dbReference type="SMART" id="SM00965"/>
    </source>
</evidence>
<dbReference type="InterPro" id="IPR008969">
    <property type="entry name" value="CarboxyPept-like_regulatory"/>
</dbReference>
<protein>
    <recommendedName>
        <fullName evidence="4">Secretin/TonB short N-terminal domain-containing protein</fullName>
    </recommendedName>
</protein>
<dbReference type="Gene3D" id="2.60.40.1120">
    <property type="entry name" value="Carboxypeptidase-like, regulatory domain"/>
    <property type="match status" value="1"/>
</dbReference>
<dbReference type="SMART" id="SM00965">
    <property type="entry name" value="STN"/>
    <property type="match status" value="1"/>
</dbReference>
<dbReference type="Pfam" id="PF13715">
    <property type="entry name" value="CarbopepD_reg_2"/>
    <property type="match status" value="1"/>
</dbReference>
<feature type="domain" description="Secretin/TonB short N-terminal" evidence="4">
    <location>
        <begin position="75"/>
        <end position="126"/>
    </location>
</feature>
<evidence type="ECO:0000256" key="2">
    <source>
        <dbReference type="ARBA" id="ARBA00023136"/>
    </source>
</evidence>
<evidence type="ECO:0000313" key="6">
    <source>
        <dbReference type="Proteomes" id="UP001155027"/>
    </source>
</evidence>
<dbReference type="SUPFAM" id="SSF56935">
    <property type="entry name" value="Porins"/>
    <property type="match status" value="1"/>
</dbReference>
<dbReference type="SUPFAM" id="SSF49464">
    <property type="entry name" value="Carboxypeptidase regulatory domain-like"/>
    <property type="match status" value="1"/>
</dbReference>
<evidence type="ECO:0000313" key="5">
    <source>
        <dbReference type="EMBL" id="MCS3677598.1"/>
    </source>
</evidence>
<proteinExistence type="predicted"/>
<evidence type="ECO:0000256" key="3">
    <source>
        <dbReference type="ARBA" id="ARBA00023237"/>
    </source>
</evidence>
<evidence type="ECO:0000256" key="1">
    <source>
        <dbReference type="ARBA" id="ARBA00022448"/>
    </source>
</evidence>
<dbReference type="AlphaFoldDB" id="A0A9X2PY05"/>
<dbReference type="EMBL" id="JANUAU010000004">
    <property type="protein sequence ID" value="MCS3677598.1"/>
    <property type="molecule type" value="Genomic_DNA"/>
</dbReference>
<keyword evidence="3" id="KW-0998">Cell outer membrane</keyword>
<dbReference type="GO" id="GO:0019867">
    <property type="term" value="C:outer membrane"/>
    <property type="evidence" value="ECO:0007669"/>
    <property type="project" value="InterPro"/>
</dbReference>
<name>A0A9X2PY05_9BACT</name>
<dbReference type="Gene3D" id="3.55.50.30">
    <property type="match status" value="1"/>
</dbReference>
<keyword evidence="1" id="KW-0813">Transport</keyword>
<organism evidence="5 6">
    <name type="scientific">Salinibacter ruber</name>
    <dbReference type="NCBI Taxonomy" id="146919"/>
    <lineage>
        <taxon>Bacteria</taxon>
        <taxon>Pseudomonadati</taxon>
        <taxon>Rhodothermota</taxon>
        <taxon>Rhodothermia</taxon>
        <taxon>Rhodothermales</taxon>
        <taxon>Salinibacteraceae</taxon>
        <taxon>Salinibacter</taxon>
    </lineage>
</organism>
<sequence>MRFTFSASLDPGARACTVALWLLLGGSVALCSSMLGPSVGHAQSAAASDGPRYAMTVRDVPLETALQRLVARTGIDLAYSTPLVEGRRVYCQRQGAPAEALLRCLLNGTGVDYLRTASGSYLLVESRRTAPPVGRVAGRVVDAATGEPLPNANVLLADAGTGTATNQAGRFTVAPVLAGKHRLVVTYVGYRTAVDSVRVPPDGRDTIRVSLSRRVLDTEPIVVDGLQRRLPSARLGKSTVNASGLRHLSSAGTPDVIRAAGQRVGVSLNRPLAELNIQGGDGGEQVTFLDGTPVREPVSLGGLLGAFSPQALERMTVHKTGFGVAQGSYTAGVLEATHDLSRSGTTYAAATLDPVSANGRAEASWNESGTRTGRAMVAARRSLWDIYRTPSLRRLLNARTAPDPLLTATWPGGTNGLQSSSSQVQAPHAQFSDLHAAVRQELTPFQELYVSGHHGSTRLSTDVATTLSTPEGQDRRLLSRERYNWTNTALQGRYEWVVGSRVTGSAQLWGSRHDAESLYGFRDSTVQEGGTLTPPSFGLRAGPHSGEGNEIEEWGLRIEADASLTPNVRLRAALEPRHHRGAFRTRNQFLGAIAHETSAWQMGSYLEAETSLGLRWTATAGTRLTYVAPRRTVYAEPRLSLRYDRASTPLGGVAVRLAGGLYRQYMMQSEISGTGPTSVVPSVQFWLPIDRSLAPPRALHTAGSVLLTPSDAWTARLELYHKWQPRTLHIDYAGLVHSPIGSTSGGVRRFEDQSAFMAAGRGRAYGGAVHVQRQGERVLASASAEWSRVTRRYPGRFGGRSVPAPWSQPVRLTTDLDVSLAEGLEAHAHWQGTWERPWALRRAYYDYLALAGDTRDLSYDLTRPGNQVLSPFSRLDLGLSAETRLRTFTLEARLNLVNVLDRHNAFDWSLDPTGPRSTPVRRTLPGRRLFVSLGLKY</sequence>
<comment type="caution">
    <text evidence="5">The sequence shown here is derived from an EMBL/GenBank/DDBJ whole genome shotgun (WGS) entry which is preliminary data.</text>
</comment>
<dbReference type="RefSeq" id="WP_259080051.1">
    <property type="nucleotide sequence ID" value="NZ_JANUAU010000004.1"/>
</dbReference>